<evidence type="ECO:0000259" key="2">
    <source>
        <dbReference type="PROSITE" id="PS51272"/>
    </source>
</evidence>
<dbReference type="PANTHER" id="PTHR46928:SF1">
    <property type="entry name" value="MESENCHYME-SPECIFIC CELL SURFACE GLYCOPROTEIN"/>
    <property type="match status" value="1"/>
</dbReference>
<dbReference type="InterPro" id="IPR013783">
    <property type="entry name" value="Ig-like_fold"/>
</dbReference>
<dbReference type="SUPFAM" id="SSF75011">
    <property type="entry name" value="3-carboxy-cis,cis-mucoante lactonizing enzyme"/>
    <property type="match status" value="1"/>
</dbReference>
<dbReference type="SUPFAM" id="SSF74853">
    <property type="entry name" value="Lamin A/C globular tail domain"/>
    <property type="match status" value="1"/>
</dbReference>
<dbReference type="Proteomes" id="UP000256869">
    <property type="component" value="Unassembled WGS sequence"/>
</dbReference>
<dbReference type="Pfam" id="PF05345">
    <property type="entry name" value="He_PIG"/>
    <property type="match status" value="1"/>
</dbReference>
<dbReference type="Pfam" id="PF02368">
    <property type="entry name" value="Big_2"/>
    <property type="match status" value="1"/>
</dbReference>
<comment type="caution">
    <text evidence="4">The sequence shown here is derived from an EMBL/GenBank/DDBJ whole genome shotgun (WGS) entry which is preliminary data.</text>
</comment>
<dbReference type="GO" id="GO:0016020">
    <property type="term" value="C:membrane"/>
    <property type="evidence" value="ECO:0007669"/>
    <property type="project" value="InterPro"/>
</dbReference>
<feature type="domain" description="SLH" evidence="2">
    <location>
        <begin position="1299"/>
        <end position="1362"/>
    </location>
</feature>
<feature type="domain" description="SLH" evidence="2">
    <location>
        <begin position="1233"/>
        <end position="1296"/>
    </location>
</feature>
<gene>
    <name evidence="4" type="ORF">DFP95_103187</name>
</gene>
<dbReference type="InterPro" id="IPR003343">
    <property type="entry name" value="Big_2"/>
</dbReference>
<reference evidence="4 5" key="1">
    <citation type="submission" date="2018-07" db="EMBL/GenBank/DDBJ databases">
        <title>Genomic Encyclopedia of Type Strains, Phase III (KMG-III): the genomes of soil and plant-associated and newly described type strains.</title>
        <authorList>
            <person name="Whitman W."/>
        </authorList>
    </citation>
    <scope>NUCLEOTIDE SEQUENCE [LARGE SCALE GENOMIC DNA]</scope>
    <source>
        <strain evidence="4 5">CECT 8236</strain>
    </source>
</reference>
<dbReference type="PANTHER" id="PTHR46928">
    <property type="entry name" value="MESENCHYME-SPECIFIC CELL SURFACE GLYCOPROTEIN"/>
    <property type="match status" value="1"/>
</dbReference>
<dbReference type="PROSITE" id="PS51272">
    <property type="entry name" value="SLH"/>
    <property type="match status" value="3"/>
</dbReference>
<feature type="chain" id="PRO_5017581862" evidence="1">
    <location>
        <begin position="31"/>
        <end position="1362"/>
    </location>
</feature>
<dbReference type="SUPFAM" id="SSF49373">
    <property type="entry name" value="Invasin/intimin cell-adhesion fragments"/>
    <property type="match status" value="1"/>
</dbReference>
<dbReference type="InterPro" id="IPR001119">
    <property type="entry name" value="SLH_dom"/>
</dbReference>
<sequence length="1362" mass="143316">MQMSSKKGLSLLLALTVLVSTIFSGSATMAAPVEPGTPYDASGYNVTVPHVIINQVYGGGASTATKTPITNGFIELYNPTTSDIDLSSWSIWYAGRDSEDCTASADSWVQLNLTGTIKAGSYYLITGGKYGDPSTIVLDIDGKGDQSWPSKFFNNKGLKVLLVGNQSPTPPIKNPYEAISSDYVDMVGVACNETNSSIDGYEGATYPTGKDFGQSKQKSVKRISLTDTDNNGVDFKQINYEKATPEFIAANGPHIKASFSFTTSSLPNATIGTPYSTTLAVYGGTTPLHFSSNKLPDGLQLDSVTGTVYGTPASGTEGTKSIAFEVTDSSTPPIKANKTLSLKISPAAIVYNDPLNVTKIGSYSVGITNSEGGVAEIVKYNKENGKFYLVNGSAQPPTLDIVSLKANESMSKDKSVDVEKLSETNGFVYGDLTSVDINTTTERVSVSVQAEDYNTPGKILVLDYDGNLIEEYPAGNQPDMIKSTPDGRYILTADEGEARMGNGNDTVDPVGSITIVDTVNDSISHVKFDDQSVIADDVHIRGASVDKDGQIVSSGTKADAVRDFEPEYITLSGDYKKAFVSLQENNAIATIDIANKTVLSVKSLGLKDLNDPKNSLDLIKNSTPEIHLENVPFKGVYMPDGIATYSVGTKNYILTANEGDATEWPAEDPSRINVTKVSSVKGLLDPNSEAAKFLAGKTAYDKTEVLSDMGNDSIYLLGGRSFSIWDADSLAQVFDSGNDFEEITAERLPDFFNSGHDELGLDLRSAKKGPEPEDVKTGKVGNKTFAFVGLERVGGIMTYDITNPANATFANYINTRILDTEDEDIAMGTDTGPEGIEFIPATDSPTGQPLLLVAFEVSGTVAVYQINATKVALDKTSISTQVGNAPTKITATVTPAGGSAATVTWTSSNNAIATVDSNGNVTPVGAGTATITALSADGLGEAQAVVTVASAPYSGVIGGNTGGTETPKPPVSSGSETVITVETKATADASGKAEATFTDKQITESLEALNKAASEGKTSVLELKAVLTGEAKEAIIHFSADSLADIAGSKASVKIDAGVGTVSFDQTSIATVAAVTGDVSISVKKLEPTATGRPVYDFTVTAGGKTVSDFGGGTVEVNLPYTPSANEDIHAIVIYYVSDSGQTVVVPNSVYDQATGKVTFNVKHFSNYSIGYNKLSFGDTGSSFAQDYITYLAAREIIGGVGANKFAPTDKMTRADITVILARMAEADLSSYAVSSFVDVDSSAYYSKSIEWAVDQGIVGGIGKGLFNPKAFVTREQLVTMIARYATFKKFALPQSVGPVTFVDQSKIPSYALSSVVAVQQAGIVGGKTLSNQSGLFFAPKDNATRAEAAKVLAILMQAMIK</sequence>
<dbReference type="Gene3D" id="2.60.40.1080">
    <property type="match status" value="1"/>
</dbReference>
<dbReference type="PROSITE" id="PS51841">
    <property type="entry name" value="LTD"/>
    <property type="match status" value="1"/>
</dbReference>
<dbReference type="NCBIfam" id="NF038117">
    <property type="entry name" value="choice_anch_I"/>
    <property type="match status" value="1"/>
</dbReference>
<feature type="signal peptide" evidence="1">
    <location>
        <begin position="1"/>
        <end position="30"/>
    </location>
</feature>
<evidence type="ECO:0000313" key="5">
    <source>
        <dbReference type="Proteomes" id="UP000256869"/>
    </source>
</evidence>
<dbReference type="InterPro" id="IPR008964">
    <property type="entry name" value="Invasin/intimin_cell_adhesion"/>
</dbReference>
<organism evidence="4 5">
    <name type="scientific">Cohnella lupini</name>
    <dbReference type="NCBI Taxonomy" id="1294267"/>
    <lineage>
        <taxon>Bacteria</taxon>
        <taxon>Bacillati</taxon>
        <taxon>Bacillota</taxon>
        <taxon>Bacilli</taxon>
        <taxon>Bacillales</taxon>
        <taxon>Paenibacillaceae</taxon>
        <taxon>Cohnella</taxon>
    </lineage>
</organism>
<dbReference type="GO" id="GO:0005509">
    <property type="term" value="F:calcium ion binding"/>
    <property type="evidence" value="ECO:0007669"/>
    <property type="project" value="InterPro"/>
</dbReference>
<dbReference type="Gene3D" id="2.60.40.10">
    <property type="entry name" value="Immunoglobulins"/>
    <property type="match status" value="1"/>
</dbReference>
<accession>A0A3D9IS54</accession>
<dbReference type="Pfam" id="PF22494">
    <property type="entry name" value="choice_anch_I"/>
    <property type="match status" value="1"/>
</dbReference>
<dbReference type="SUPFAM" id="SSF49313">
    <property type="entry name" value="Cadherin-like"/>
    <property type="match status" value="1"/>
</dbReference>
<evidence type="ECO:0000259" key="3">
    <source>
        <dbReference type="PROSITE" id="PS51841"/>
    </source>
</evidence>
<evidence type="ECO:0000256" key="1">
    <source>
        <dbReference type="SAM" id="SignalP"/>
    </source>
</evidence>
<evidence type="ECO:0000313" key="4">
    <source>
        <dbReference type="EMBL" id="RED63946.1"/>
    </source>
</evidence>
<dbReference type="InterPro" id="IPR001322">
    <property type="entry name" value="Lamin_tail_dom"/>
</dbReference>
<feature type="domain" description="LTD" evidence="3">
    <location>
        <begin position="42"/>
        <end position="188"/>
    </location>
</feature>
<name>A0A3D9IS54_9BACL</name>
<feature type="domain" description="SLH" evidence="2">
    <location>
        <begin position="1172"/>
        <end position="1231"/>
    </location>
</feature>
<proteinExistence type="predicted"/>
<dbReference type="Pfam" id="PF00932">
    <property type="entry name" value="LTD"/>
    <property type="match status" value="1"/>
</dbReference>
<keyword evidence="1" id="KW-0732">Signal</keyword>
<protein>
    <submittedName>
        <fullName evidence="4">S-layer family protein</fullName>
    </submittedName>
</protein>
<dbReference type="InterPro" id="IPR052956">
    <property type="entry name" value="Mesenchyme-surface_protein"/>
</dbReference>
<dbReference type="InterPro" id="IPR015919">
    <property type="entry name" value="Cadherin-like_sf"/>
</dbReference>
<dbReference type="EMBL" id="QRDY01000003">
    <property type="protein sequence ID" value="RED63946.1"/>
    <property type="molecule type" value="Genomic_DNA"/>
</dbReference>
<dbReference type="Pfam" id="PF00395">
    <property type="entry name" value="SLH"/>
    <property type="match status" value="3"/>
</dbReference>
<dbReference type="SMART" id="SM00635">
    <property type="entry name" value="BID_2"/>
    <property type="match status" value="1"/>
</dbReference>
<dbReference type="InterPro" id="IPR036415">
    <property type="entry name" value="Lamin_tail_dom_sf"/>
</dbReference>
<keyword evidence="5" id="KW-1185">Reference proteome</keyword>
<dbReference type="InterPro" id="IPR055188">
    <property type="entry name" value="Choice_anch_I"/>
</dbReference>